<dbReference type="RefSeq" id="XP_028529686.1">
    <property type="nucleotide sequence ID" value="XM_028673211.1"/>
</dbReference>
<evidence type="ECO:0000256" key="1">
    <source>
        <dbReference type="SAM" id="Phobius"/>
    </source>
</evidence>
<protein>
    <submittedName>
        <fullName evidence="3">Uncharacterized protein</fullName>
    </submittedName>
</protein>
<dbReference type="GeneID" id="39732997"/>
<dbReference type="OMA" id="KKLECQG"/>
<feature type="chain" id="PRO_5013062966" evidence="2">
    <location>
        <begin position="20"/>
        <end position="845"/>
    </location>
</feature>
<evidence type="ECO:0000313" key="3">
    <source>
        <dbReference type="EMBL" id="CRG96883.1"/>
    </source>
</evidence>
<dbReference type="Proteomes" id="UP000220797">
    <property type="component" value="Unassembled WGS sequence"/>
</dbReference>
<dbReference type="EMBL" id="CVMV01000070">
    <property type="protein sequence ID" value="CRG96883.1"/>
    <property type="molecule type" value="Genomic_DNA"/>
</dbReference>
<keyword evidence="1" id="KW-0812">Transmembrane</keyword>
<evidence type="ECO:0000313" key="4">
    <source>
        <dbReference type="Proteomes" id="UP000220797"/>
    </source>
</evidence>
<sequence length="845" mass="102651">MKIKYAIFIFIICCCNILCKEENVKKLECQGVYIYTEKKKQKDFFFEKPHFAIYKEENNDIYNSNEHFNGLSIFIKQKVKNYEKDKKKVFYNFLCRIYYEYFSSSICEDILLSTNLKKENKKKENKKKKNFEYISHLSRNINGLYISNKYFEKLYKNCSFNINNYINKSCLSHNYILFNWRNERDITKLKEHKNKDEIENKDVWSFIYISKTDLIKAHFGFYMKKFFFQTLKKKNKGIYFLFDFFIRNNILKNISIINFIEKVYFDENKKENFQGDSLIYKYVFNISFSMYIKNYKNIDNISFFFSKFYCEDKKNKLFFMNSFFNNHIYIYSKDSGKSIKYENNIYSNGIEKKIFLLSYIYSNIVIKNKEENIKIYSFLNYDIKDFPFLFHDNFYDINDYIIYNEKLNEIISKKSILHVYVNKVIENEGMNKETKTIINIRNTKNNYKDFFFLKKCQIIVVDLYPNNIIIDKEKTDSHLKFSYVDIENYKNESSHIITKYENENLFKKINYTNIISNISNRLYLNLDNVITYKCNKISQKKCLGKLYFYKNNFSNNMKNDVFIKYGKRLIKNNGVLKKSYNNDEQKVLSKTKVHNCLNCNDNYFTFSYKTPLHSRYVAPCYKNLCTNYDIVIISNAKPFLMCKDKNNRQNNRLNKIYENDSYGINNNYSNITIFADSKYVYINKDENILSVYTKDFYIYLNEISFYSFFNQRKMEKTKDDKILPSEKEEKNDYINEIENFSEDNNFFNDFVYIRTKNNKKYKIFNFNKIHNDKKLPYNIIEANNVKKFDIPIYYNFYYSKKPYSDIVYLYSIPRGNENYLFVLYLSSFVSFFLIICTFYISYKFP</sequence>
<evidence type="ECO:0000256" key="2">
    <source>
        <dbReference type="SAM" id="SignalP"/>
    </source>
</evidence>
<keyword evidence="4" id="KW-1185">Reference proteome</keyword>
<dbReference type="AlphaFoldDB" id="A0A1J1GWF0"/>
<name>A0A1J1GWF0_PLAGA</name>
<reference evidence="3" key="1">
    <citation type="submission" date="2015-04" db="EMBL/GenBank/DDBJ databases">
        <authorList>
            <consortium name="Pathogen Informatics"/>
        </authorList>
    </citation>
    <scope>NUCLEOTIDE SEQUENCE [LARGE SCALE GENOMIC DNA]</scope>
    <source>
        <strain evidence="3">8A</strain>
    </source>
</reference>
<organism evidence="3 4">
    <name type="scientific">Plasmodium gallinaceum</name>
    <dbReference type="NCBI Taxonomy" id="5849"/>
    <lineage>
        <taxon>Eukaryota</taxon>
        <taxon>Sar</taxon>
        <taxon>Alveolata</taxon>
        <taxon>Apicomplexa</taxon>
        <taxon>Aconoidasida</taxon>
        <taxon>Haemosporida</taxon>
        <taxon>Plasmodiidae</taxon>
        <taxon>Plasmodium</taxon>
        <taxon>Plasmodium (Haemamoeba)</taxon>
    </lineage>
</organism>
<keyword evidence="1" id="KW-0472">Membrane</keyword>
<proteinExistence type="predicted"/>
<gene>
    <name evidence="3" type="ORF">PGAL8A_00446400</name>
</gene>
<keyword evidence="1" id="KW-1133">Transmembrane helix</keyword>
<feature type="transmembrane region" description="Helical" evidence="1">
    <location>
        <begin position="819"/>
        <end position="842"/>
    </location>
</feature>
<feature type="signal peptide" evidence="2">
    <location>
        <begin position="1"/>
        <end position="19"/>
    </location>
</feature>
<comment type="caution">
    <text evidence="3">The sequence shown here is derived from an EMBL/GenBank/DDBJ whole genome shotgun (WGS) entry which is preliminary data.</text>
</comment>
<dbReference type="OrthoDB" id="377966at2759"/>
<dbReference type="VEuPathDB" id="PlasmoDB:PGAL8A_00446400"/>
<keyword evidence="2" id="KW-0732">Signal</keyword>
<accession>A0A1J1GWF0</accession>